<dbReference type="Gene3D" id="3.40.630.30">
    <property type="match status" value="1"/>
</dbReference>
<sequence length="174" mass="19749">MPTEWTRLRLDVQNFDEDPFLQYLDRARHHGIELTTMARIGDTPAHRHALYQLNKTCSADIPERGEFYTYDEYATRRFDQRVYNPSGVVLALDGAEWVGMAMTTIHAAKGYAFSEMTGVLAAYRGRSLALAMKVLAIRFAKDAGVSVLRTFHHPRNASAIAMNRKLGFVDDHQD</sequence>
<evidence type="ECO:0000313" key="2">
    <source>
        <dbReference type="EMBL" id="NED94665.1"/>
    </source>
</evidence>
<protein>
    <submittedName>
        <fullName evidence="2">GNAT family N-acetyltransferase</fullName>
    </submittedName>
</protein>
<proteinExistence type="predicted"/>
<accession>A0A6N9YIA0</accession>
<dbReference type="Pfam" id="PF00583">
    <property type="entry name" value="Acetyltransf_1"/>
    <property type="match status" value="1"/>
</dbReference>
<comment type="caution">
    <text evidence="2">The sequence shown here is derived from an EMBL/GenBank/DDBJ whole genome shotgun (WGS) entry which is preliminary data.</text>
</comment>
<dbReference type="EMBL" id="JAAGOB010000002">
    <property type="protein sequence ID" value="NED94665.1"/>
    <property type="molecule type" value="Genomic_DNA"/>
</dbReference>
<dbReference type="PROSITE" id="PS51186">
    <property type="entry name" value="GNAT"/>
    <property type="match status" value="1"/>
</dbReference>
<reference evidence="2 3" key="1">
    <citation type="submission" date="2020-02" db="EMBL/GenBank/DDBJ databases">
        <authorList>
            <person name="Li X.-J."/>
            <person name="Feng X.-M."/>
        </authorList>
    </citation>
    <scope>NUCLEOTIDE SEQUENCE [LARGE SCALE GENOMIC DNA]</scope>
    <source>
        <strain evidence="2 3">CGMCC 4.7225</strain>
    </source>
</reference>
<dbReference type="InterPro" id="IPR000182">
    <property type="entry name" value="GNAT_dom"/>
</dbReference>
<keyword evidence="3" id="KW-1185">Reference proteome</keyword>
<dbReference type="InterPro" id="IPR016181">
    <property type="entry name" value="Acyl_CoA_acyltransferase"/>
</dbReference>
<organism evidence="2 3">
    <name type="scientific">Phytoactinopolyspora alkaliphila</name>
    <dbReference type="NCBI Taxonomy" id="1783498"/>
    <lineage>
        <taxon>Bacteria</taxon>
        <taxon>Bacillati</taxon>
        <taxon>Actinomycetota</taxon>
        <taxon>Actinomycetes</taxon>
        <taxon>Jiangellales</taxon>
        <taxon>Jiangellaceae</taxon>
        <taxon>Phytoactinopolyspora</taxon>
    </lineage>
</organism>
<gene>
    <name evidence="2" type="ORF">G1H11_05010</name>
</gene>
<dbReference type="AlphaFoldDB" id="A0A6N9YIA0"/>
<dbReference type="RefSeq" id="WP_163816617.1">
    <property type="nucleotide sequence ID" value="NZ_JAAGOB010000002.1"/>
</dbReference>
<keyword evidence="2" id="KW-0808">Transferase</keyword>
<evidence type="ECO:0000313" key="3">
    <source>
        <dbReference type="Proteomes" id="UP000469185"/>
    </source>
</evidence>
<feature type="domain" description="N-acetyltransferase" evidence="1">
    <location>
        <begin position="32"/>
        <end position="174"/>
    </location>
</feature>
<name>A0A6N9YIA0_9ACTN</name>
<dbReference type="GO" id="GO:0016747">
    <property type="term" value="F:acyltransferase activity, transferring groups other than amino-acyl groups"/>
    <property type="evidence" value="ECO:0007669"/>
    <property type="project" value="InterPro"/>
</dbReference>
<dbReference type="Proteomes" id="UP000469185">
    <property type="component" value="Unassembled WGS sequence"/>
</dbReference>
<evidence type="ECO:0000259" key="1">
    <source>
        <dbReference type="PROSITE" id="PS51186"/>
    </source>
</evidence>
<dbReference type="SUPFAM" id="SSF55729">
    <property type="entry name" value="Acyl-CoA N-acyltransferases (Nat)"/>
    <property type="match status" value="1"/>
</dbReference>